<evidence type="ECO:0000313" key="3">
    <source>
        <dbReference type="Proteomes" id="UP001620626"/>
    </source>
</evidence>
<evidence type="ECO:0000259" key="1">
    <source>
        <dbReference type="PROSITE" id="PS50144"/>
    </source>
</evidence>
<dbReference type="Pfam" id="PF22486">
    <property type="entry name" value="MATH_2"/>
    <property type="match status" value="1"/>
</dbReference>
<dbReference type="Proteomes" id="UP001620626">
    <property type="component" value="Unassembled WGS sequence"/>
</dbReference>
<dbReference type="EMBL" id="JBICBT010000960">
    <property type="protein sequence ID" value="KAL3090513.1"/>
    <property type="molecule type" value="Genomic_DNA"/>
</dbReference>
<dbReference type="SUPFAM" id="SSF49599">
    <property type="entry name" value="TRAF domain-like"/>
    <property type="match status" value="1"/>
</dbReference>
<dbReference type="InterPro" id="IPR002083">
    <property type="entry name" value="MATH/TRAF_dom"/>
</dbReference>
<dbReference type="PANTHER" id="PTHR45774">
    <property type="entry name" value="BTB/POZ DOMAIN-CONTAINING"/>
    <property type="match status" value="1"/>
</dbReference>
<name>A0ABD2JIR3_9BILA</name>
<dbReference type="InterPro" id="IPR011705">
    <property type="entry name" value="BACK"/>
</dbReference>
<accession>A0ABD2JIR3</accession>
<dbReference type="PROSITE" id="PS50144">
    <property type="entry name" value="MATH"/>
    <property type="match status" value="1"/>
</dbReference>
<protein>
    <recommendedName>
        <fullName evidence="1">MATH domain-containing protein</fullName>
    </recommendedName>
</protein>
<dbReference type="InterPro" id="IPR008974">
    <property type="entry name" value="TRAF-like"/>
</dbReference>
<keyword evidence="3" id="KW-1185">Reference proteome</keyword>
<dbReference type="Pfam" id="PF07707">
    <property type="entry name" value="BACK"/>
    <property type="match status" value="1"/>
</dbReference>
<organism evidence="2 3">
    <name type="scientific">Heterodera trifolii</name>
    <dbReference type="NCBI Taxonomy" id="157864"/>
    <lineage>
        <taxon>Eukaryota</taxon>
        <taxon>Metazoa</taxon>
        <taxon>Ecdysozoa</taxon>
        <taxon>Nematoda</taxon>
        <taxon>Chromadorea</taxon>
        <taxon>Rhabditida</taxon>
        <taxon>Tylenchina</taxon>
        <taxon>Tylenchomorpha</taxon>
        <taxon>Tylenchoidea</taxon>
        <taxon>Heteroderidae</taxon>
        <taxon>Heteroderinae</taxon>
        <taxon>Heterodera</taxon>
    </lineage>
</organism>
<dbReference type="Gene3D" id="2.60.210.10">
    <property type="entry name" value="Apoptosis, Tumor Necrosis Factor Receptor Associated Protein 2, Chain A"/>
    <property type="match status" value="1"/>
</dbReference>
<proteinExistence type="predicted"/>
<dbReference type="Gene3D" id="1.25.40.420">
    <property type="match status" value="1"/>
</dbReference>
<dbReference type="SMART" id="SM00061">
    <property type="entry name" value="MATH"/>
    <property type="match status" value="1"/>
</dbReference>
<evidence type="ECO:0000313" key="2">
    <source>
        <dbReference type="EMBL" id="KAL3090513.1"/>
    </source>
</evidence>
<feature type="domain" description="MATH" evidence="1">
    <location>
        <begin position="287"/>
        <end position="424"/>
    </location>
</feature>
<comment type="caution">
    <text evidence="2">The sequence shown here is derived from an EMBL/GenBank/DDBJ whole genome shotgun (WGS) entry which is preliminary data.</text>
</comment>
<dbReference type="AlphaFoldDB" id="A0ABD2JIR3"/>
<dbReference type="PANTHER" id="PTHR45774:SF3">
    <property type="entry name" value="BTB (POZ) DOMAIN-CONTAINING 2B-RELATED"/>
    <property type="match status" value="1"/>
</dbReference>
<dbReference type="SMART" id="SM00875">
    <property type="entry name" value="BACK"/>
    <property type="match status" value="1"/>
</dbReference>
<gene>
    <name evidence="2" type="ORF">niasHT_027004</name>
</gene>
<reference evidence="2 3" key="1">
    <citation type="submission" date="2024-10" db="EMBL/GenBank/DDBJ databases">
        <authorList>
            <person name="Kim D."/>
        </authorList>
    </citation>
    <scope>NUCLEOTIDE SEQUENCE [LARGE SCALE GENOMIC DNA]</scope>
    <source>
        <strain evidence="2">BH-2024</strain>
    </source>
</reference>
<sequence>MARAHLAGAQMAGAQLACSHPIADKYNITGLVKECVDFPIKNLPNVFVAFEQAQLLNMEVFAFRCLHYIDQNMSALIKSEAFLQIDQDLLYIILERDGLRISEIEVWNAALRWADEQCRQNGIECSAENRREIFNWCVNNGRSDQHYQHYSHPKLSDAPGLIKLKFPTHRRDKNGEIIEMEIGKVSEFAQEPVRSYRFSDAVDIGGFSCKILAQIKTKDENNEKWLGFYLYNNGHKKASPKINKIKELLDASKGFYNKDEDKVKLAIDVIVKEPKTEKFISDTNKSNGTLSMEIEKLSEFAREIELSERKSEETVYIKGMPWKIWANIKTKNESTDKCLGFFLLCDASEKDGNWSRKCSATLRIVSQKNGVGGFMREFNRTSYVFNNKTLSGGWNNFIYFAELMYPSKGLYNEKEDKVTLAIDFSCE</sequence>